<evidence type="ECO:0000259" key="7">
    <source>
        <dbReference type="Pfam" id="PF00551"/>
    </source>
</evidence>
<evidence type="ECO:0000313" key="8">
    <source>
        <dbReference type="EMBL" id="CAH1215295.1"/>
    </source>
</evidence>
<keyword evidence="2 6" id="KW-0808">Transferase</keyword>
<comment type="caution">
    <text evidence="8">The sequence shown here is derived from an EMBL/GenBank/DDBJ whole genome shotgun (WGS) entry which is preliminary data.</text>
</comment>
<dbReference type="CDD" id="cd08645">
    <property type="entry name" value="FMT_core_GART"/>
    <property type="match status" value="1"/>
</dbReference>
<dbReference type="GO" id="GO:0004644">
    <property type="term" value="F:phosphoribosylglycinamide formyltransferase activity"/>
    <property type="evidence" value="ECO:0007669"/>
    <property type="project" value="UniProtKB-EC"/>
</dbReference>
<dbReference type="EMBL" id="CAKMMF010000024">
    <property type="protein sequence ID" value="CAH1215295.1"/>
    <property type="molecule type" value="Genomic_DNA"/>
</dbReference>
<keyword evidence="3 6" id="KW-0658">Purine biosynthesis</keyword>
<evidence type="ECO:0000256" key="5">
    <source>
        <dbReference type="ARBA" id="ARBA00047664"/>
    </source>
</evidence>
<proteinExistence type="inferred from homology"/>
<accession>A0ABN8GUT2</accession>
<organism evidence="8 9">
    <name type="scientific">Paenibacillus plantiphilus</name>
    <dbReference type="NCBI Taxonomy" id="2905650"/>
    <lineage>
        <taxon>Bacteria</taxon>
        <taxon>Bacillati</taxon>
        <taxon>Bacillota</taxon>
        <taxon>Bacilli</taxon>
        <taxon>Bacillales</taxon>
        <taxon>Paenibacillaceae</taxon>
        <taxon>Paenibacillus</taxon>
    </lineage>
</organism>
<dbReference type="PROSITE" id="PS00373">
    <property type="entry name" value="GART"/>
    <property type="match status" value="1"/>
</dbReference>
<dbReference type="InterPro" id="IPR001555">
    <property type="entry name" value="GART_AS"/>
</dbReference>
<evidence type="ECO:0000256" key="6">
    <source>
        <dbReference type="HAMAP-Rule" id="MF_01930"/>
    </source>
</evidence>
<dbReference type="InterPro" id="IPR002376">
    <property type="entry name" value="Formyl_transf_N"/>
</dbReference>
<sequence>MRLGFLSSHSGTTMEAVLKAIHNGRLAAEPALLISNNSKSRSVEIAAQYGMPFYHISQKTHPEFDRNDEVILAKLREHGVDIVLLVGYMKKLGPQTLKAYSGKMINIHPSLLPKYGGLGMYGQYVHEAVLQHNETESGVTIHLVDEEYDTGAIINQRSTPVYATDTVESLSNRVLELGYETLVDTLSQIAAGEIVL</sequence>
<comment type="caution">
    <text evidence="6">Lacks conserved residue(s) required for the propagation of feature annotation.</text>
</comment>
<evidence type="ECO:0000313" key="9">
    <source>
        <dbReference type="Proteomes" id="UP000838686"/>
    </source>
</evidence>
<dbReference type="InterPro" id="IPR004607">
    <property type="entry name" value="GART"/>
</dbReference>
<feature type="domain" description="Formyl transferase N-terminal" evidence="7">
    <location>
        <begin position="1"/>
        <end position="185"/>
    </location>
</feature>
<comment type="function">
    <text evidence="6">Catalyzes the transfer of a formyl group from 10-formyltetrahydrofolate to 5-phospho-ribosyl-glycinamide (GAR), producing 5-phospho-ribosyl-N-formylglycinamide (FGAR) and tetrahydrofolate.</text>
</comment>
<protein>
    <recommendedName>
        <fullName evidence="6">Phosphoribosylglycinamide formyltransferase</fullName>
        <ecNumber evidence="6">2.1.2.2</ecNumber>
    </recommendedName>
    <alternativeName>
        <fullName evidence="6">5'-phosphoribosylglycinamide transformylase</fullName>
    </alternativeName>
    <alternativeName>
        <fullName evidence="6">GAR transformylase</fullName>
        <shortName evidence="6">GART</shortName>
    </alternativeName>
</protein>
<dbReference type="Gene3D" id="3.40.50.170">
    <property type="entry name" value="Formyl transferase, N-terminal domain"/>
    <property type="match status" value="1"/>
</dbReference>
<name>A0ABN8GUT2_9BACL</name>
<keyword evidence="9" id="KW-1185">Reference proteome</keyword>
<dbReference type="PANTHER" id="PTHR43369:SF2">
    <property type="entry name" value="PHOSPHORIBOSYLGLYCINAMIDE FORMYLTRANSFERASE"/>
    <property type="match status" value="1"/>
</dbReference>
<dbReference type="PANTHER" id="PTHR43369">
    <property type="entry name" value="PHOSPHORIBOSYLGLYCINAMIDE FORMYLTRANSFERASE"/>
    <property type="match status" value="1"/>
</dbReference>
<dbReference type="HAMAP" id="MF_01930">
    <property type="entry name" value="PurN"/>
    <property type="match status" value="1"/>
</dbReference>
<evidence type="ECO:0000256" key="1">
    <source>
        <dbReference type="ARBA" id="ARBA00005054"/>
    </source>
</evidence>
<reference evidence="8" key="1">
    <citation type="submission" date="2022-01" db="EMBL/GenBank/DDBJ databases">
        <authorList>
            <person name="Criscuolo A."/>
        </authorList>
    </citation>
    <scope>NUCLEOTIDE SEQUENCE</scope>
    <source>
        <strain evidence="8">CIP111893</strain>
    </source>
</reference>
<comment type="pathway">
    <text evidence="1 6">Purine metabolism; IMP biosynthesis via de novo pathway; N(2)-formyl-N(1)-(5-phospho-D-ribosyl)glycinamide from N(1)-(5-phospho-D-ribosyl)glycinamide (10-formyl THF route): step 1/1.</text>
</comment>
<dbReference type="EC" id="2.1.2.2" evidence="6"/>
<feature type="binding site" evidence="6">
    <location>
        <position position="66"/>
    </location>
    <ligand>
        <name>(6R)-10-formyltetrahydrofolate</name>
        <dbReference type="ChEBI" id="CHEBI:195366"/>
    </ligand>
</feature>
<comment type="catalytic activity">
    <reaction evidence="5 6">
        <text>N(1)-(5-phospho-beta-D-ribosyl)glycinamide + (6R)-10-formyltetrahydrofolate = N(2)-formyl-N(1)-(5-phospho-beta-D-ribosyl)glycinamide + (6S)-5,6,7,8-tetrahydrofolate + H(+)</text>
        <dbReference type="Rhea" id="RHEA:15053"/>
        <dbReference type="ChEBI" id="CHEBI:15378"/>
        <dbReference type="ChEBI" id="CHEBI:57453"/>
        <dbReference type="ChEBI" id="CHEBI:143788"/>
        <dbReference type="ChEBI" id="CHEBI:147286"/>
        <dbReference type="ChEBI" id="CHEBI:195366"/>
        <dbReference type="EC" id="2.1.2.2"/>
    </reaction>
</comment>
<dbReference type="InterPro" id="IPR036477">
    <property type="entry name" value="Formyl_transf_N_sf"/>
</dbReference>
<gene>
    <name evidence="8" type="primary">purN_1</name>
    <name evidence="6" type="synonym">purN</name>
    <name evidence="8" type="ORF">PAECIP111893_03914</name>
</gene>
<evidence type="ECO:0000256" key="3">
    <source>
        <dbReference type="ARBA" id="ARBA00022755"/>
    </source>
</evidence>
<dbReference type="RefSeq" id="WP_236344267.1">
    <property type="nucleotide sequence ID" value="NZ_CAKMMF010000024.1"/>
</dbReference>
<dbReference type="Pfam" id="PF00551">
    <property type="entry name" value="Formyl_trans_N"/>
    <property type="match status" value="1"/>
</dbReference>
<evidence type="ECO:0000256" key="2">
    <source>
        <dbReference type="ARBA" id="ARBA00022679"/>
    </source>
</evidence>
<feature type="site" description="Raises pKa of active site His" evidence="6">
    <location>
        <position position="149"/>
    </location>
</feature>
<feature type="active site" description="Proton donor" evidence="6">
    <location>
        <position position="108"/>
    </location>
</feature>
<dbReference type="SUPFAM" id="SSF53328">
    <property type="entry name" value="Formyltransferase"/>
    <property type="match status" value="1"/>
</dbReference>
<evidence type="ECO:0000256" key="4">
    <source>
        <dbReference type="ARBA" id="ARBA00038440"/>
    </source>
</evidence>
<comment type="similarity">
    <text evidence="4 6">Belongs to the GART family.</text>
</comment>
<feature type="binding site" evidence="6">
    <location>
        <position position="106"/>
    </location>
    <ligand>
        <name>(6R)-10-formyltetrahydrofolate</name>
        <dbReference type="ChEBI" id="CHEBI:195366"/>
    </ligand>
</feature>
<dbReference type="Proteomes" id="UP000838686">
    <property type="component" value="Unassembled WGS sequence"/>
</dbReference>